<reference evidence="14 15" key="1">
    <citation type="submission" date="2020-04" db="EMBL/GenBank/DDBJ databases">
        <title>Draft genome of Leeia sp. IMCC25680.</title>
        <authorList>
            <person name="Song J."/>
            <person name="Cho J.-C."/>
        </authorList>
    </citation>
    <scope>NUCLEOTIDE SEQUENCE [LARGE SCALE GENOMIC DNA]</scope>
    <source>
        <strain evidence="14 15">IMCC25680</strain>
    </source>
</reference>
<keyword evidence="10" id="KW-0472">Membrane</keyword>
<keyword evidence="7" id="KW-0067">ATP-binding</keyword>
<comment type="caution">
    <text evidence="14">The sequence shown here is derived from an EMBL/GenBank/DDBJ whole genome shotgun (WGS) entry which is preliminary data.</text>
</comment>
<dbReference type="EMBL" id="JABAIM010000003">
    <property type="protein sequence ID" value="NLR76274.1"/>
    <property type="molecule type" value="Genomic_DNA"/>
</dbReference>
<evidence type="ECO:0000256" key="9">
    <source>
        <dbReference type="SAM" id="Coils"/>
    </source>
</evidence>
<dbReference type="InterPro" id="IPR001610">
    <property type="entry name" value="PAC"/>
</dbReference>
<dbReference type="PRINTS" id="PR00344">
    <property type="entry name" value="BCTRLSENSOR"/>
</dbReference>
<dbReference type="Pfam" id="PF02518">
    <property type="entry name" value="HATPase_c"/>
    <property type="match status" value="1"/>
</dbReference>
<dbReference type="InterPro" id="IPR004358">
    <property type="entry name" value="Sig_transdc_His_kin-like_C"/>
</dbReference>
<dbReference type="SUPFAM" id="SSF47384">
    <property type="entry name" value="Homodimeric domain of signal transducing histidine kinase"/>
    <property type="match status" value="1"/>
</dbReference>
<evidence type="ECO:0000256" key="1">
    <source>
        <dbReference type="ARBA" id="ARBA00000085"/>
    </source>
</evidence>
<sequence>MNKPSRLQLASWVSIGAGCVLSGLIWFYHQSAVQSAEDDVTVDERHLASVYTEDLDLRLEQVSQQAELLTHVLGDVRGDTAQLETRLVQALQGVDASRIYGLGVWFEPSVFQPDGKRFQRFMAQPEVEAAAHGIKVEWLHAQDDFYQSAWYGAAVRAKGEAVYTEPYFDVSEAYITVARSFQTQEGKLAGVVTVDMLLPQLRQLLTADPALKGRWLIVRSPGGALIHHPRHAEILQIANQAGWRINDMVELQPAQLQSLARHGGGQLLHPSGYRYIDFTMRNAGWKVTLAVPETEWAVPARKVRQDHLISQIVLWAAVLSLLFFFRVQARRQRQLEREKAEAEEQRAAAQMEIWQMAERFEMLFLTNLDGVFLLEEHGMSEVNRAAIGMLGASDSSTLLNTPPRSLFPRKQPDGQRSWPTFLRHLRQAAQRGNHRFEFEFKRLDGSLFPAEVVVNNMHLEHGFMLQMMLRDISERKAAEREAELQREEERRLIEELQQTQGSLLREAAERQEAEESLRDSEAMLSSMIQTANDAIIMITGEGYVELWNKAATHMFGYAQEEALGQHIHTLITPERYRATGNAAMMRFAQTGVGAVVGKTIEIEATDKTGREFPVELSITAFQRHDAWHAVAMIRDIEERKVAEQRLLEEKAAQQKLIDQLEQAQNQLLQSEKMAAIGQLAAGVAHEINNPTGFVASNLNSLGKYLNDLTGLNQIYLNAEGELSEATRGEVARYKKQIDYDFLLEDTTALLTESRDGIDRVKRIVQDLKDFSHVDEGEWLLVDLHKGLDSTLNVVRNEIKYKADVVKEYGELPTVETIPSQLNQVFLNILVNAAQAIDGFGAITLRSGAAEDRVWISIQDTGKGINPENLKRIFDPFFTTKPVGQGTGLGLSLVFGIMKKLGGYITVSSEVGVGTCFTIHLPVRRGEVLVAAEA</sequence>
<evidence type="ECO:0000259" key="13">
    <source>
        <dbReference type="PROSITE" id="PS50113"/>
    </source>
</evidence>
<dbReference type="PANTHER" id="PTHR43065:SF50">
    <property type="entry name" value="HISTIDINE KINASE"/>
    <property type="match status" value="1"/>
</dbReference>
<evidence type="ECO:0000256" key="7">
    <source>
        <dbReference type="ARBA" id="ARBA00022840"/>
    </source>
</evidence>
<proteinExistence type="predicted"/>
<protein>
    <recommendedName>
        <fullName evidence="2">histidine kinase</fullName>
        <ecNumber evidence="2">2.7.13.3</ecNumber>
    </recommendedName>
</protein>
<dbReference type="InterPro" id="IPR035965">
    <property type="entry name" value="PAS-like_dom_sf"/>
</dbReference>
<feature type="coiled-coil region" evidence="9">
    <location>
        <begin position="470"/>
        <end position="523"/>
    </location>
</feature>
<dbReference type="GO" id="GO:0005524">
    <property type="term" value="F:ATP binding"/>
    <property type="evidence" value="ECO:0007669"/>
    <property type="project" value="UniProtKB-KW"/>
</dbReference>
<dbReference type="Pfam" id="PF00989">
    <property type="entry name" value="PAS"/>
    <property type="match status" value="1"/>
</dbReference>
<dbReference type="CDD" id="cd00082">
    <property type="entry name" value="HisKA"/>
    <property type="match status" value="1"/>
</dbReference>
<dbReference type="SUPFAM" id="SSF55874">
    <property type="entry name" value="ATPase domain of HSP90 chaperone/DNA topoisomerase II/histidine kinase"/>
    <property type="match status" value="1"/>
</dbReference>
<evidence type="ECO:0000256" key="8">
    <source>
        <dbReference type="ARBA" id="ARBA00023012"/>
    </source>
</evidence>
<dbReference type="InterPro" id="IPR036890">
    <property type="entry name" value="HATPase_C_sf"/>
</dbReference>
<evidence type="ECO:0000259" key="12">
    <source>
        <dbReference type="PROSITE" id="PS50112"/>
    </source>
</evidence>
<dbReference type="InterPro" id="IPR005467">
    <property type="entry name" value="His_kinase_dom"/>
</dbReference>
<dbReference type="Gene3D" id="3.30.450.20">
    <property type="entry name" value="PAS domain"/>
    <property type="match status" value="3"/>
</dbReference>
<evidence type="ECO:0000256" key="4">
    <source>
        <dbReference type="ARBA" id="ARBA00022679"/>
    </source>
</evidence>
<keyword evidence="6" id="KW-0418">Kinase</keyword>
<feature type="domain" description="PAC" evidence="13">
    <location>
        <begin position="598"/>
        <end position="648"/>
    </location>
</feature>
<dbReference type="PROSITE" id="PS50109">
    <property type="entry name" value="HIS_KIN"/>
    <property type="match status" value="1"/>
</dbReference>
<organism evidence="14 15">
    <name type="scientific">Leeia aquatica</name>
    <dbReference type="NCBI Taxonomy" id="2725557"/>
    <lineage>
        <taxon>Bacteria</taxon>
        <taxon>Pseudomonadati</taxon>
        <taxon>Pseudomonadota</taxon>
        <taxon>Betaproteobacteria</taxon>
        <taxon>Neisseriales</taxon>
        <taxon>Leeiaceae</taxon>
        <taxon>Leeia</taxon>
    </lineage>
</organism>
<keyword evidence="3" id="KW-0597">Phosphoprotein</keyword>
<dbReference type="InterPro" id="IPR036097">
    <property type="entry name" value="HisK_dim/P_sf"/>
</dbReference>
<dbReference type="InterPro" id="IPR013767">
    <property type="entry name" value="PAS_fold"/>
</dbReference>
<evidence type="ECO:0000256" key="2">
    <source>
        <dbReference type="ARBA" id="ARBA00012438"/>
    </source>
</evidence>
<dbReference type="SUPFAM" id="SSF55785">
    <property type="entry name" value="PYP-like sensor domain (PAS domain)"/>
    <property type="match status" value="2"/>
</dbReference>
<comment type="catalytic activity">
    <reaction evidence="1">
        <text>ATP + protein L-histidine = ADP + protein N-phospho-L-histidine.</text>
        <dbReference type="EC" id="2.7.13.3"/>
    </reaction>
</comment>
<feature type="coiled-coil region" evidence="9">
    <location>
        <begin position="633"/>
        <end position="673"/>
    </location>
</feature>
<evidence type="ECO:0000313" key="14">
    <source>
        <dbReference type="EMBL" id="NLR76274.1"/>
    </source>
</evidence>
<dbReference type="PROSITE" id="PS51257">
    <property type="entry name" value="PROKAR_LIPOPROTEIN"/>
    <property type="match status" value="1"/>
</dbReference>
<dbReference type="PROSITE" id="PS50113">
    <property type="entry name" value="PAC"/>
    <property type="match status" value="2"/>
</dbReference>
<keyword evidence="10" id="KW-1133">Transmembrane helix</keyword>
<dbReference type="AlphaFoldDB" id="A0A847S8H7"/>
<keyword evidence="4" id="KW-0808">Transferase</keyword>
<dbReference type="InterPro" id="IPR003661">
    <property type="entry name" value="HisK_dim/P_dom"/>
</dbReference>
<gene>
    <name evidence="14" type="ORF">HF682_14000</name>
</gene>
<name>A0A847S8H7_9NEIS</name>
<dbReference type="Pfam" id="PF22673">
    <property type="entry name" value="MCP-like_PDC_1"/>
    <property type="match status" value="1"/>
</dbReference>
<evidence type="ECO:0000256" key="6">
    <source>
        <dbReference type="ARBA" id="ARBA00022777"/>
    </source>
</evidence>
<keyword evidence="5" id="KW-0547">Nucleotide-binding</keyword>
<feature type="domain" description="PAS" evidence="12">
    <location>
        <begin position="520"/>
        <end position="574"/>
    </location>
</feature>
<dbReference type="SMART" id="SM00086">
    <property type="entry name" value="PAC"/>
    <property type="match status" value="2"/>
</dbReference>
<feature type="transmembrane region" description="Helical" evidence="10">
    <location>
        <begin position="9"/>
        <end position="28"/>
    </location>
</feature>
<dbReference type="PROSITE" id="PS50112">
    <property type="entry name" value="PAS"/>
    <property type="match status" value="1"/>
</dbReference>
<dbReference type="InterPro" id="IPR003594">
    <property type="entry name" value="HATPase_dom"/>
</dbReference>
<dbReference type="EC" id="2.7.13.3" evidence="2"/>
<dbReference type="Gene3D" id="3.30.565.10">
    <property type="entry name" value="Histidine kinase-like ATPase, C-terminal domain"/>
    <property type="match status" value="1"/>
</dbReference>
<dbReference type="InterPro" id="IPR000700">
    <property type="entry name" value="PAS-assoc_C"/>
</dbReference>
<dbReference type="NCBIfam" id="TIGR00229">
    <property type="entry name" value="sensory_box"/>
    <property type="match status" value="2"/>
</dbReference>
<dbReference type="Proteomes" id="UP000587991">
    <property type="component" value="Unassembled WGS sequence"/>
</dbReference>
<evidence type="ECO:0000259" key="11">
    <source>
        <dbReference type="PROSITE" id="PS50109"/>
    </source>
</evidence>
<dbReference type="Gene3D" id="1.10.287.130">
    <property type="match status" value="1"/>
</dbReference>
<dbReference type="RefSeq" id="WP_168877938.1">
    <property type="nucleotide sequence ID" value="NZ_JABAIM010000003.1"/>
</dbReference>
<dbReference type="PANTHER" id="PTHR43065">
    <property type="entry name" value="SENSOR HISTIDINE KINASE"/>
    <property type="match status" value="1"/>
</dbReference>
<feature type="domain" description="PAC" evidence="13">
    <location>
        <begin position="434"/>
        <end position="484"/>
    </location>
</feature>
<dbReference type="SMART" id="SM00091">
    <property type="entry name" value="PAS"/>
    <property type="match status" value="2"/>
</dbReference>
<dbReference type="CDD" id="cd00130">
    <property type="entry name" value="PAS"/>
    <property type="match status" value="1"/>
</dbReference>
<evidence type="ECO:0000313" key="15">
    <source>
        <dbReference type="Proteomes" id="UP000587991"/>
    </source>
</evidence>
<dbReference type="Pfam" id="PF13426">
    <property type="entry name" value="PAS_9"/>
    <property type="match status" value="1"/>
</dbReference>
<keyword evidence="15" id="KW-1185">Reference proteome</keyword>
<dbReference type="GO" id="GO:0006355">
    <property type="term" value="P:regulation of DNA-templated transcription"/>
    <property type="evidence" value="ECO:0007669"/>
    <property type="project" value="InterPro"/>
</dbReference>
<feature type="coiled-coil region" evidence="9">
    <location>
        <begin position="325"/>
        <end position="359"/>
    </location>
</feature>
<dbReference type="CDD" id="cd12913">
    <property type="entry name" value="PDC1_MCP_like"/>
    <property type="match status" value="1"/>
</dbReference>
<evidence type="ECO:0000256" key="3">
    <source>
        <dbReference type="ARBA" id="ARBA00022553"/>
    </source>
</evidence>
<dbReference type="SMART" id="SM00387">
    <property type="entry name" value="HATPase_c"/>
    <property type="match status" value="1"/>
</dbReference>
<keyword evidence="9" id="KW-0175">Coiled coil</keyword>
<dbReference type="InterPro" id="IPR000014">
    <property type="entry name" value="PAS"/>
</dbReference>
<keyword evidence="8" id="KW-0902">Two-component regulatory system</keyword>
<accession>A0A847S8H7</accession>
<dbReference type="GO" id="GO:0000155">
    <property type="term" value="F:phosphorelay sensor kinase activity"/>
    <property type="evidence" value="ECO:0007669"/>
    <property type="project" value="InterPro"/>
</dbReference>
<feature type="domain" description="Histidine kinase" evidence="11">
    <location>
        <begin position="682"/>
        <end position="924"/>
    </location>
</feature>
<evidence type="ECO:0000256" key="5">
    <source>
        <dbReference type="ARBA" id="ARBA00022741"/>
    </source>
</evidence>
<keyword evidence="10" id="KW-0812">Transmembrane</keyword>
<evidence type="ECO:0000256" key="10">
    <source>
        <dbReference type="SAM" id="Phobius"/>
    </source>
</evidence>